<dbReference type="InterPro" id="IPR036412">
    <property type="entry name" value="HAD-like_sf"/>
</dbReference>
<dbReference type="AlphaFoldDB" id="A0A3A6PYZ3"/>
<evidence type="ECO:0000313" key="2">
    <source>
        <dbReference type="Proteomes" id="UP000267798"/>
    </source>
</evidence>
<dbReference type="NCBIfam" id="TIGR01484">
    <property type="entry name" value="HAD-SF-IIB"/>
    <property type="match status" value="1"/>
</dbReference>
<keyword evidence="2" id="KW-1185">Reference proteome</keyword>
<dbReference type="Gene3D" id="3.40.50.1000">
    <property type="entry name" value="HAD superfamily/HAD-like"/>
    <property type="match status" value="1"/>
</dbReference>
<sequence>MKIVFDLDGTICFSGKPLTRAMVQALDALANHGYEIIFASARPIRDLLPVLPEHMHHYPMVGGNGAFAAAGGQLISLTPFDQATKEQLLQLLLHFKADYLLDSSWDYAYTGDDEHPIRRNLDPHGKARNLPYSELTEIVKMVVLRCHDGDRMLSELQQLSVVTYVHGTEDIMDISPQGVDKWSGLQALGLRPQEYIAFGNDANDISMFRHASRSICVGEHAELKRIATHSVKSMEEQVIEKIFGLIPAKSKF</sequence>
<gene>
    <name evidence="1" type="ORF">D3P09_00475</name>
</gene>
<reference evidence="1 2" key="1">
    <citation type="submission" date="2018-09" db="EMBL/GenBank/DDBJ databases">
        <title>Paenibacillus aracenensis nov. sp. isolated from a cave in southern Spain.</title>
        <authorList>
            <person name="Jurado V."/>
            <person name="Gutierrez-Patricio S."/>
            <person name="Gonzalez-Pimentel J.L."/>
            <person name="Miller A.Z."/>
            <person name="Laiz L."/>
            <person name="Saiz-Jimenez C."/>
        </authorList>
    </citation>
    <scope>NUCLEOTIDE SEQUENCE [LARGE SCALE GENOMIC DNA]</scope>
    <source>
        <strain evidence="1 2">JCM 19203</strain>
    </source>
</reference>
<dbReference type="InterPro" id="IPR023214">
    <property type="entry name" value="HAD_sf"/>
</dbReference>
<comment type="caution">
    <text evidence="1">The sequence shown here is derived from an EMBL/GenBank/DDBJ whole genome shotgun (WGS) entry which is preliminary data.</text>
</comment>
<dbReference type="PANTHER" id="PTHR10000">
    <property type="entry name" value="PHOSPHOSERINE PHOSPHATASE"/>
    <property type="match status" value="1"/>
</dbReference>
<name>A0A3A6PYZ3_9BACL</name>
<dbReference type="GO" id="GO:0000287">
    <property type="term" value="F:magnesium ion binding"/>
    <property type="evidence" value="ECO:0007669"/>
    <property type="project" value="TreeGrafter"/>
</dbReference>
<dbReference type="Gene3D" id="3.30.1240.10">
    <property type="match status" value="1"/>
</dbReference>
<dbReference type="PANTHER" id="PTHR10000:SF53">
    <property type="entry name" value="5-AMINO-6-(5-PHOSPHO-D-RIBITYLAMINO)URACIL PHOSPHATASE YBJI-RELATED"/>
    <property type="match status" value="1"/>
</dbReference>
<dbReference type="SUPFAM" id="SSF56784">
    <property type="entry name" value="HAD-like"/>
    <property type="match status" value="1"/>
</dbReference>
<organism evidence="1 2">
    <name type="scientific">Paenibacillus pinisoli</name>
    <dbReference type="NCBI Taxonomy" id="1276110"/>
    <lineage>
        <taxon>Bacteria</taxon>
        <taxon>Bacillati</taxon>
        <taxon>Bacillota</taxon>
        <taxon>Bacilli</taxon>
        <taxon>Bacillales</taxon>
        <taxon>Paenibacillaceae</taxon>
        <taxon>Paenibacillus</taxon>
    </lineage>
</organism>
<dbReference type="Proteomes" id="UP000267798">
    <property type="component" value="Unassembled WGS sequence"/>
</dbReference>
<dbReference type="Pfam" id="PF08282">
    <property type="entry name" value="Hydrolase_3"/>
    <property type="match status" value="1"/>
</dbReference>
<dbReference type="OrthoDB" id="1650327at2"/>
<proteinExistence type="predicted"/>
<dbReference type="InterPro" id="IPR006379">
    <property type="entry name" value="HAD-SF_hydro_IIB"/>
</dbReference>
<dbReference type="EMBL" id="QXQB01000001">
    <property type="protein sequence ID" value="RJX40533.1"/>
    <property type="molecule type" value="Genomic_DNA"/>
</dbReference>
<evidence type="ECO:0000313" key="1">
    <source>
        <dbReference type="EMBL" id="RJX40533.1"/>
    </source>
</evidence>
<dbReference type="GO" id="GO:0016791">
    <property type="term" value="F:phosphatase activity"/>
    <property type="evidence" value="ECO:0007669"/>
    <property type="project" value="TreeGrafter"/>
</dbReference>
<protein>
    <submittedName>
        <fullName evidence="1">HAD family phosphatase</fullName>
    </submittedName>
</protein>
<accession>A0A3A6PYZ3</accession>
<dbReference type="GO" id="GO:0005829">
    <property type="term" value="C:cytosol"/>
    <property type="evidence" value="ECO:0007669"/>
    <property type="project" value="TreeGrafter"/>
</dbReference>
<dbReference type="RefSeq" id="WP_120106130.1">
    <property type="nucleotide sequence ID" value="NZ_QXQB01000001.1"/>
</dbReference>